<protein>
    <recommendedName>
        <fullName evidence="2">alpha-L-rhamnosidase</fullName>
        <ecNumber evidence="2">3.2.1.40</ecNumber>
    </recommendedName>
</protein>
<dbReference type="Gene3D" id="2.60.420.10">
    <property type="entry name" value="Maltose phosphorylase, domain 3"/>
    <property type="match status" value="1"/>
</dbReference>
<dbReference type="Pfam" id="PF17389">
    <property type="entry name" value="Bac_rhamnosid6H"/>
    <property type="match status" value="1"/>
</dbReference>
<evidence type="ECO:0000256" key="3">
    <source>
        <dbReference type="ARBA" id="ARBA00022801"/>
    </source>
</evidence>
<dbReference type="PANTHER" id="PTHR33307:SF6">
    <property type="entry name" value="ALPHA-RHAMNOSIDASE (EUROFUNG)-RELATED"/>
    <property type="match status" value="1"/>
</dbReference>
<feature type="domain" description="Bacterial alpha-L-rhamnosidase N-terminal" evidence="5">
    <location>
        <begin position="2"/>
        <end position="106"/>
    </location>
</feature>
<dbReference type="GO" id="GO:0030596">
    <property type="term" value="F:alpha-L-rhamnosidase activity"/>
    <property type="evidence" value="ECO:0007669"/>
    <property type="project" value="UniProtKB-EC"/>
</dbReference>
<dbReference type="GO" id="GO:0005975">
    <property type="term" value="P:carbohydrate metabolic process"/>
    <property type="evidence" value="ECO:0007669"/>
    <property type="project" value="InterPro"/>
</dbReference>
<feature type="domain" description="Alpha-L-rhamnosidase concanavalin-like" evidence="4">
    <location>
        <begin position="145"/>
        <end position="232"/>
    </location>
</feature>
<feature type="domain" description="Alpha-L-rhamnosidase six-hairpin glycosidase" evidence="6">
    <location>
        <begin position="240"/>
        <end position="609"/>
    </location>
</feature>
<dbReference type="Gene3D" id="2.60.120.260">
    <property type="entry name" value="Galactose-binding domain-like"/>
    <property type="match status" value="2"/>
</dbReference>
<comment type="catalytic activity">
    <reaction evidence="1">
        <text>Hydrolysis of terminal non-reducing alpha-L-rhamnose residues in alpha-L-rhamnosides.</text>
        <dbReference type="EC" id="3.2.1.40"/>
    </reaction>
</comment>
<dbReference type="InterPro" id="IPR016007">
    <property type="entry name" value="Alpha_rhamnosid"/>
</dbReference>
<evidence type="ECO:0000259" key="4">
    <source>
        <dbReference type="Pfam" id="PF05592"/>
    </source>
</evidence>
<dbReference type="InterPro" id="IPR035396">
    <property type="entry name" value="Bac_rhamnosid6H"/>
</dbReference>
<evidence type="ECO:0000259" key="6">
    <source>
        <dbReference type="Pfam" id="PF17389"/>
    </source>
</evidence>
<evidence type="ECO:0000256" key="1">
    <source>
        <dbReference type="ARBA" id="ARBA00001445"/>
    </source>
</evidence>
<dbReference type="PANTHER" id="PTHR33307">
    <property type="entry name" value="ALPHA-RHAMNOSIDASE (EUROFUNG)"/>
    <property type="match status" value="1"/>
</dbReference>
<dbReference type="InterPro" id="IPR012341">
    <property type="entry name" value="6hp_glycosidase-like_sf"/>
</dbReference>
<evidence type="ECO:0000259" key="5">
    <source>
        <dbReference type="Pfam" id="PF08531"/>
    </source>
</evidence>
<dbReference type="Pfam" id="PF05592">
    <property type="entry name" value="Bac_rhamnosid"/>
    <property type="match status" value="1"/>
</dbReference>
<dbReference type="InterPro" id="IPR008902">
    <property type="entry name" value="Rhamnosid_concanavalin"/>
</dbReference>
<feature type="domain" description="Alpha-L-rhamnosidase C-terminal" evidence="7">
    <location>
        <begin position="611"/>
        <end position="681"/>
    </location>
</feature>
<dbReference type="Proteomes" id="UP000593842">
    <property type="component" value="Chromosome"/>
</dbReference>
<evidence type="ECO:0000313" key="9">
    <source>
        <dbReference type="Proteomes" id="UP000593842"/>
    </source>
</evidence>
<dbReference type="AlphaFoldDB" id="A0A7I8DVZ5"/>
<dbReference type="Gene3D" id="1.50.10.10">
    <property type="match status" value="1"/>
</dbReference>
<proteinExistence type="predicted"/>
<dbReference type="InterPro" id="IPR008928">
    <property type="entry name" value="6-hairpin_glycosidase_sf"/>
</dbReference>
<dbReference type="SUPFAM" id="SSF48208">
    <property type="entry name" value="Six-hairpin glycosidases"/>
    <property type="match status" value="1"/>
</dbReference>
<dbReference type="EC" id="3.2.1.40" evidence="2"/>
<reference evidence="9" key="1">
    <citation type="submission" date="2020-09" db="EMBL/GenBank/DDBJ databases">
        <title>Complete genome sequencing of Faecalibacillus intestinalis strain 14EGH31.</title>
        <authorList>
            <person name="Sakamoto M."/>
            <person name="Murakami T."/>
            <person name="Mori H."/>
        </authorList>
    </citation>
    <scope>NUCLEOTIDE SEQUENCE [LARGE SCALE GENOMIC DNA]</scope>
    <source>
        <strain evidence="9">14EGH31</strain>
    </source>
</reference>
<evidence type="ECO:0000256" key="2">
    <source>
        <dbReference type="ARBA" id="ARBA00012652"/>
    </source>
</evidence>
<dbReference type="KEGG" id="fit:Fi14EGH31_04000"/>
<dbReference type="EMBL" id="AP024085">
    <property type="protein sequence ID" value="BCL56688.1"/>
    <property type="molecule type" value="Genomic_DNA"/>
</dbReference>
<sequence length="693" mass="80628">MPGFHCYNDYLQYQTYDVTSYLKRGDNLLSVYLGNGWYRGRLGYEGGFEKIFGDDLALIFEMYIEYVDGSEIVFFSDESCEVRSSPIIQSGIYDGEYYDANKENSSMKLPLNIIEIDKRKLFPRLSLPINIVEKRKPLKIIYSSNNEKILDFGQNITGWVEANVDRDIHMYFGEILQDGCFYNENYRTATFGYYYKSDGVMRNVRPHFTFYGFRYVKIIYDGEVNLDSFQACLLTSQIDRIGFIETGNNKVNQLISNVYYSQVDNFLDIPTDCPQRDERLGWTGDAQVFSDTACYNSDVSAFYNKYLFDMYNEQNKRNGSVPNIIPTLNPRIENYAGNVLEENIYKKAEKLKEMLMSQDSSPWADAATIIPWNVFMHDGDMYHLSINYKNMKAWVDHIIELDNKNGLHHLLDFGFHFADWLSLDNPNGGPFGKTDMYYVSSVYYYYSVLLVSKAAKLLKKDEYIYYYRKAEQIRTAIRQKYIKNGHVNITTQTALVLAIYFKILNENEVEKNINILEKMIVDKGHIDTGFVGTVYINDVLADNDREKLAYDVLLNESYPGWINEINLGATTIWERWNSVLPGGKMNSDGMNSLNHYSYGSILGWMYRYIGGIKAVEPGFKKVIIRPIFDERIKYSKLRYNSAMGEYQIYWKYVNDNRVNITVKIPFLCQAKVILPKKVIDCKSGTYKFDIKLK</sequence>
<gene>
    <name evidence="8" type="ORF">Fi14EGH31_04000</name>
</gene>
<evidence type="ECO:0000259" key="7">
    <source>
        <dbReference type="Pfam" id="PF17390"/>
    </source>
</evidence>
<dbReference type="InterPro" id="IPR035398">
    <property type="entry name" value="Bac_rhamnosid_C"/>
</dbReference>
<organism evidence="8 9">
    <name type="scientific">Faecalibacillus intestinalis</name>
    <dbReference type="NCBI Taxonomy" id="1982626"/>
    <lineage>
        <taxon>Bacteria</taxon>
        <taxon>Bacillati</taxon>
        <taxon>Bacillota</taxon>
        <taxon>Erysipelotrichia</taxon>
        <taxon>Erysipelotrichales</taxon>
        <taxon>Coprobacillaceae</taxon>
        <taxon>Faecalibacillus</taxon>
    </lineage>
</organism>
<dbReference type="Pfam" id="PF17390">
    <property type="entry name" value="Bac_rhamnosid_C"/>
    <property type="match status" value="1"/>
</dbReference>
<dbReference type="Pfam" id="PF08531">
    <property type="entry name" value="Bac_rhamnosid_N"/>
    <property type="match status" value="1"/>
</dbReference>
<evidence type="ECO:0000313" key="8">
    <source>
        <dbReference type="EMBL" id="BCL56688.1"/>
    </source>
</evidence>
<accession>A0A7I8DVZ5</accession>
<name>A0A7I8DVZ5_9FIRM</name>
<keyword evidence="3" id="KW-0378">Hydrolase</keyword>
<dbReference type="InterPro" id="IPR013737">
    <property type="entry name" value="Bac_rhamnosid_N"/>
</dbReference>